<feature type="compositionally biased region" description="Basic and acidic residues" evidence="1">
    <location>
        <begin position="28"/>
        <end position="40"/>
    </location>
</feature>
<reference evidence="3 4" key="1">
    <citation type="journal article" date="2019" name="Int. J. Syst. Evol. Microbiol.">
        <title>The Global Catalogue of Microorganisms (GCM) 10K type strain sequencing project: providing services to taxonomists for standard genome sequencing and annotation.</title>
        <authorList>
            <consortium name="The Broad Institute Genomics Platform"/>
            <consortium name="The Broad Institute Genome Sequencing Center for Infectious Disease"/>
            <person name="Wu L."/>
            <person name="Ma J."/>
        </authorList>
    </citation>
    <scope>NUCLEOTIDE SEQUENCE [LARGE SCALE GENOMIC DNA]</scope>
    <source>
        <strain evidence="3 4">JCM 15572</strain>
    </source>
</reference>
<feature type="region of interest" description="Disordered" evidence="1">
    <location>
        <begin position="1"/>
        <end position="40"/>
    </location>
</feature>
<evidence type="ECO:0000256" key="1">
    <source>
        <dbReference type="SAM" id="MobiDB-lite"/>
    </source>
</evidence>
<gene>
    <name evidence="3" type="ORF">GCM10009804_71460</name>
</gene>
<feature type="transmembrane region" description="Helical" evidence="2">
    <location>
        <begin position="77"/>
        <end position="102"/>
    </location>
</feature>
<name>A0ABN2EF39_9ACTN</name>
<dbReference type="Proteomes" id="UP001501705">
    <property type="component" value="Unassembled WGS sequence"/>
</dbReference>
<protein>
    <submittedName>
        <fullName evidence="3">Uncharacterized protein</fullName>
    </submittedName>
</protein>
<keyword evidence="2" id="KW-1133">Transmembrane helix</keyword>
<keyword evidence="4" id="KW-1185">Reference proteome</keyword>
<evidence type="ECO:0000313" key="4">
    <source>
        <dbReference type="Proteomes" id="UP001501705"/>
    </source>
</evidence>
<evidence type="ECO:0000313" key="3">
    <source>
        <dbReference type="EMBL" id="GAA1604931.1"/>
    </source>
</evidence>
<dbReference type="EMBL" id="BAAAPH010000035">
    <property type="protein sequence ID" value="GAA1604931.1"/>
    <property type="molecule type" value="Genomic_DNA"/>
</dbReference>
<organism evidence="3 4">
    <name type="scientific">Kribbella hippodromi</name>
    <dbReference type="NCBI Taxonomy" id="434347"/>
    <lineage>
        <taxon>Bacteria</taxon>
        <taxon>Bacillati</taxon>
        <taxon>Actinomycetota</taxon>
        <taxon>Actinomycetes</taxon>
        <taxon>Propionibacteriales</taxon>
        <taxon>Kribbellaceae</taxon>
        <taxon>Kribbella</taxon>
    </lineage>
</organism>
<accession>A0ABN2EF39</accession>
<comment type="caution">
    <text evidence="3">The sequence shown here is derived from an EMBL/GenBank/DDBJ whole genome shotgun (WGS) entry which is preliminary data.</text>
</comment>
<evidence type="ECO:0000256" key="2">
    <source>
        <dbReference type="SAM" id="Phobius"/>
    </source>
</evidence>
<dbReference type="RefSeq" id="WP_344240994.1">
    <property type="nucleotide sequence ID" value="NZ_BAAAPH010000035.1"/>
</dbReference>
<feature type="transmembrane region" description="Helical" evidence="2">
    <location>
        <begin position="48"/>
        <end position="65"/>
    </location>
</feature>
<feature type="transmembrane region" description="Helical" evidence="2">
    <location>
        <begin position="114"/>
        <end position="134"/>
    </location>
</feature>
<keyword evidence="2" id="KW-0472">Membrane</keyword>
<proteinExistence type="predicted"/>
<sequence>MVESDSEPEPAPVAEPAPAKVPGSDGGKAPESDKEPDGDKAQRTVTKFLWSCGWLTVLVGVFLLSEIFQSDGKYGGLAWLGAVVSMVSIVAVAAAYVGCALGRIALRTRLLGSFDLFQAITVMMLIAVVTGVLIPTEHTTALALLLPWGLSYWLHNLKTPTPTP</sequence>
<keyword evidence="2" id="KW-0812">Transmembrane</keyword>